<dbReference type="GO" id="GO:0020037">
    <property type="term" value="F:heme binding"/>
    <property type="evidence" value="ECO:0007669"/>
    <property type="project" value="InterPro"/>
</dbReference>
<evidence type="ECO:0000256" key="14">
    <source>
        <dbReference type="ARBA" id="ARBA00023014"/>
    </source>
</evidence>
<evidence type="ECO:0000256" key="12">
    <source>
        <dbReference type="ARBA" id="ARBA00023002"/>
    </source>
</evidence>
<sequence length="756" mass="83930">MRLSIATSSPFNNIVFCEHASVTSATTDCSPSAVAGARKGLPRQENLLSALETKIEMEISGAGLSHISTIGGTQGAGFGRATVLTPAFATFEGLKGVKGPCAVPGLEGRKHSHLNNVPCVKAVAAPVKPPTSLPVKRSKVEIFKEQSNYLRFPLKEELETEAPNINEAAVQLIKFHGSYQQDNREDRAGGKSYQFMLRTKQPSGKVSNRLYLVMDELADQFGIGTLRLTTRQTFQLHGVLKHNLKTVMSTIIKNMGSTLGACGDLNRNVLAPPAPFVRKDYLFAQETADKMAALLAPQAGSYYDLWVDGEKIMSADPPDVIEALNDNSHGTNFEGSPEPIYGTQFLPRKFKVAVTVPTDNSVDVLTNDIGLVVLCDDGGEPKGFDIYVGGGMGRTHRMEHTFPRLAEPLGYVPKEDVLYVVKAIVATQRDYGRRDDRRMSRMKYLVHEWGIEKFRKVVEQYYGKQIEPFQELPPWEFKSYLGWHEQGDGRHFIGIHVENGRIKETAKKVLREIIEKHDLSVRLTANQNMILCDVRAGWRQEISRSLRQGGLLHPRWVDPLNITGMACPALPLCPLAITEAERGAPDILRRIRKMLDKVGLKISDSIVVRVTGCPNGCARPYMAELGFVGDGPNSYQIWLGGTTNQTRLAQVFMEKVKIQDFENALTPLFHAWKLKRLAGESFGDYAIREGFEQLQDYISKWAEPDKGVKSAGRVKLEKDLFHSMKNLSDIKGTSVSRLVAQVLQTYLDENSGDEGQ</sequence>
<evidence type="ECO:0000256" key="2">
    <source>
        <dbReference type="ARBA" id="ARBA00001966"/>
    </source>
</evidence>
<organism evidence="19 20">
    <name type="scientific">Adiantum capillus-veneris</name>
    <name type="common">Maidenhair fern</name>
    <dbReference type="NCBI Taxonomy" id="13818"/>
    <lineage>
        <taxon>Eukaryota</taxon>
        <taxon>Viridiplantae</taxon>
        <taxon>Streptophyta</taxon>
        <taxon>Embryophyta</taxon>
        <taxon>Tracheophyta</taxon>
        <taxon>Polypodiopsida</taxon>
        <taxon>Polypodiidae</taxon>
        <taxon>Polypodiales</taxon>
        <taxon>Pteridineae</taxon>
        <taxon>Pteridaceae</taxon>
        <taxon>Vittarioideae</taxon>
        <taxon>Adiantum</taxon>
    </lineage>
</organism>
<keyword evidence="12" id="KW-0560">Oxidoreductase</keyword>
<keyword evidence="9" id="KW-0349">Heme</keyword>
<evidence type="ECO:0000259" key="17">
    <source>
        <dbReference type="Pfam" id="PF01077"/>
    </source>
</evidence>
<evidence type="ECO:0000256" key="8">
    <source>
        <dbReference type="ARBA" id="ARBA00022485"/>
    </source>
</evidence>
<dbReference type="NCBIfam" id="TIGR02042">
    <property type="entry name" value="sir"/>
    <property type="match status" value="1"/>
</dbReference>
<comment type="subunit">
    <text evidence="15">Monomer. Interacts with ferredoxin.</text>
</comment>
<dbReference type="OrthoDB" id="1688044at2759"/>
<dbReference type="Pfam" id="PF03460">
    <property type="entry name" value="NIR_SIR_ferr"/>
    <property type="match status" value="2"/>
</dbReference>
<dbReference type="GO" id="GO:0051539">
    <property type="term" value="F:4 iron, 4 sulfur cluster binding"/>
    <property type="evidence" value="ECO:0007669"/>
    <property type="project" value="UniProtKB-KW"/>
</dbReference>
<comment type="subcellular location">
    <subcellularLocation>
        <location evidence="5">Plastid</location>
        <location evidence="5">Chloroplast stroma</location>
        <location evidence="5">Chloroplast nucleoid</location>
    </subcellularLocation>
</comment>
<evidence type="ECO:0000256" key="9">
    <source>
        <dbReference type="ARBA" id="ARBA00022617"/>
    </source>
</evidence>
<evidence type="ECO:0000256" key="4">
    <source>
        <dbReference type="ARBA" id="ARBA00003329"/>
    </source>
</evidence>
<evidence type="ECO:0000256" key="10">
    <source>
        <dbReference type="ARBA" id="ARBA00022723"/>
    </source>
</evidence>
<dbReference type="InterPro" id="IPR006067">
    <property type="entry name" value="NO2/SO3_Rdtase_4Fe4S_dom"/>
</dbReference>
<evidence type="ECO:0000256" key="6">
    <source>
        <dbReference type="ARBA" id="ARBA00010429"/>
    </source>
</evidence>
<comment type="cofactor">
    <cofactor evidence="2">
        <name>[4Fe-4S] cluster</name>
        <dbReference type="ChEBI" id="CHEBI:49883"/>
    </cofactor>
</comment>
<evidence type="ECO:0000313" key="20">
    <source>
        <dbReference type="Proteomes" id="UP000886520"/>
    </source>
</evidence>
<evidence type="ECO:0000256" key="7">
    <source>
        <dbReference type="ARBA" id="ARBA00012353"/>
    </source>
</evidence>
<comment type="similarity">
    <text evidence="6">Belongs to the nitrite and sulfite reductase 4Fe-4S domain family.</text>
</comment>
<dbReference type="InterPro" id="IPR045854">
    <property type="entry name" value="NO2/SO3_Rdtase_4Fe4S_sf"/>
</dbReference>
<dbReference type="GO" id="GO:0042644">
    <property type="term" value="C:chloroplast nucleoid"/>
    <property type="evidence" value="ECO:0007669"/>
    <property type="project" value="UniProtKB-SubCell"/>
</dbReference>
<evidence type="ECO:0000256" key="5">
    <source>
        <dbReference type="ARBA" id="ARBA00004595"/>
    </source>
</evidence>
<evidence type="ECO:0000313" key="19">
    <source>
        <dbReference type="EMBL" id="KAI5083403.1"/>
    </source>
</evidence>
<dbReference type="InterPro" id="IPR045169">
    <property type="entry name" value="NO2/SO3_Rdtase_4Fe4S_prot"/>
</dbReference>
<dbReference type="GO" id="GO:0009337">
    <property type="term" value="C:sulfite reductase complex (NADPH)"/>
    <property type="evidence" value="ECO:0007669"/>
    <property type="project" value="TreeGrafter"/>
</dbReference>
<reference evidence="19" key="1">
    <citation type="submission" date="2021-01" db="EMBL/GenBank/DDBJ databases">
        <title>Adiantum capillus-veneris genome.</title>
        <authorList>
            <person name="Fang Y."/>
            <person name="Liao Q."/>
        </authorList>
    </citation>
    <scope>NUCLEOTIDE SEQUENCE</scope>
    <source>
        <strain evidence="19">H3</strain>
        <tissue evidence="19">Leaf</tissue>
    </source>
</reference>
<dbReference type="PANTHER" id="PTHR11493">
    <property type="entry name" value="SULFITE REDUCTASE [NADPH] SUBUNIT BETA-RELATED"/>
    <property type="match status" value="1"/>
</dbReference>
<evidence type="ECO:0000256" key="3">
    <source>
        <dbReference type="ARBA" id="ARBA00002010"/>
    </source>
</evidence>
<feature type="domain" description="Nitrite/Sulfite reductase ferredoxin-like" evidence="18">
    <location>
        <begin position="484"/>
        <end position="547"/>
    </location>
</feature>
<dbReference type="Proteomes" id="UP000886520">
    <property type="component" value="Chromosome 3"/>
</dbReference>
<dbReference type="InterPro" id="IPR006066">
    <property type="entry name" value="NO2/SO3_Rdtase_FeS/sirohaem_BS"/>
</dbReference>
<dbReference type="PRINTS" id="PR00397">
    <property type="entry name" value="SIROHAEM"/>
</dbReference>
<protein>
    <recommendedName>
        <fullName evidence="7">assimilatory sulfite reductase (ferredoxin)</fullName>
        <ecNumber evidence="7">1.8.7.1</ecNumber>
    </recommendedName>
</protein>
<dbReference type="InterPro" id="IPR005117">
    <property type="entry name" value="NiRdtase/SiRdtase_haem-b_fer"/>
</dbReference>
<accession>A0A9D4VD58</accession>
<name>A0A9D4VD58_ADICA</name>
<dbReference type="FunFam" id="3.30.413.10:FF:000014">
    <property type="entry name" value="Sulfite reductase [ferredoxin], chloroplastic"/>
    <property type="match status" value="1"/>
</dbReference>
<dbReference type="Pfam" id="PF01077">
    <property type="entry name" value="NIR_SIR"/>
    <property type="match status" value="1"/>
</dbReference>
<dbReference type="SUPFAM" id="SSF55124">
    <property type="entry name" value="Nitrite/Sulfite reductase N-terminal domain-like"/>
    <property type="match status" value="2"/>
</dbReference>
<dbReference type="InterPro" id="IPR036136">
    <property type="entry name" value="Nit/Sulf_reduc_fer-like_dom_sf"/>
</dbReference>
<evidence type="ECO:0000256" key="16">
    <source>
        <dbReference type="ARBA" id="ARBA00049518"/>
    </source>
</evidence>
<feature type="domain" description="Nitrite/Sulfite reductase ferredoxin-like" evidence="18">
    <location>
        <begin position="193"/>
        <end position="250"/>
    </location>
</feature>
<dbReference type="FunFam" id="3.30.413.10:FF:000008">
    <property type="entry name" value="Sulfite reductase [ferredoxin], chloroplastic"/>
    <property type="match status" value="1"/>
</dbReference>
<keyword evidence="11" id="KW-0883">Thioether bond</keyword>
<evidence type="ECO:0000256" key="13">
    <source>
        <dbReference type="ARBA" id="ARBA00023004"/>
    </source>
</evidence>
<keyword evidence="8" id="KW-0004">4Fe-4S</keyword>
<dbReference type="GO" id="GO:0016002">
    <property type="term" value="F:sulfite reductase activity"/>
    <property type="evidence" value="ECO:0007669"/>
    <property type="project" value="TreeGrafter"/>
</dbReference>
<keyword evidence="20" id="KW-1185">Reference proteome</keyword>
<dbReference type="PANTHER" id="PTHR11493:SF47">
    <property type="entry name" value="SULFITE REDUCTASE [NADPH] SUBUNIT BETA"/>
    <property type="match status" value="1"/>
</dbReference>
<dbReference type="GO" id="GO:0000103">
    <property type="term" value="P:sulfate assimilation"/>
    <property type="evidence" value="ECO:0007669"/>
    <property type="project" value="TreeGrafter"/>
</dbReference>
<dbReference type="SUPFAM" id="SSF56014">
    <property type="entry name" value="Nitrite and sulphite reductase 4Fe-4S domain-like"/>
    <property type="match status" value="2"/>
</dbReference>
<evidence type="ECO:0000256" key="15">
    <source>
        <dbReference type="ARBA" id="ARBA00046513"/>
    </source>
</evidence>
<proteinExistence type="inferred from homology"/>
<dbReference type="InterPro" id="IPR011787">
    <property type="entry name" value="SiR_ferredoxin-dep"/>
</dbReference>
<keyword evidence="10" id="KW-0479">Metal-binding</keyword>
<comment type="cofactor">
    <cofactor evidence="1">
        <name>siroheme</name>
        <dbReference type="ChEBI" id="CHEBI:60052"/>
    </cofactor>
</comment>
<dbReference type="PROSITE" id="PS00365">
    <property type="entry name" value="NIR_SIR"/>
    <property type="match status" value="1"/>
</dbReference>
<comment type="function">
    <text evidence="3">DNA-binding protein that binds to both double-stranded and single-stranded DNA without significant sequence specificity to reversibly repress the transcriptional activity of chloroplast nucleoids by promoting DNA compaction and possibly regulate DNA replication.</text>
</comment>
<evidence type="ECO:0000259" key="18">
    <source>
        <dbReference type="Pfam" id="PF03460"/>
    </source>
</evidence>
<dbReference type="Gene3D" id="3.30.413.10">
    <property type="entry name" value="Sulfite Reductase Hemoprotein, domain 1"/>
    <property type="match status" value="2"/>
</dbReference>
<keyword evidence="13" id="KW-0408">Iron</keyword>
<dbReference type="EC" id="1.8.7.1" evidence="7"/>
<comment type="catalytic activity">
    <reaction evidence="16">
        <text>hydrogen sulfide + 6 oxidized [2Fe-2S]-[ferredoxin] + 3 H2O = sulfite + 6 reduced [2Fe-2S]-[ferredoxin] + 7 H(+)</text>
        <dbReference type="Rhea" id="RHEA:23132"/>
        <dbReference type="Rhea" id="RHEA-COMP:10000"/>
        <dbReference type="Rhea" id="RHEA-COMP:10001"/>
        <dbReference type="ChEBI" id="CHEBI:15377"/>
        <dbReference type="ChEBI" id="CHEBI:15378"/>
        <dbReference type="ChEBI" id="CHEBI:17359"/>
        <dbReference type="ChEBI" id="CHEBI:29919"/>
        <dbReference type="ChEBI" id="CHEBI:33737"/>
        <dbReference type="ChEBI" id="CHEBI:33738"/>
        <dbReference type="EC" id="1.8.7.1"/>
    </reaction>
</comment>
<comment type="function">
    <text evidence="4">Essential protein with sulfite reductase activity required in assimilatory sulfate reduction pathway during both primary and secondary metabolism and thus involved in development and growth.</text>
</comment>
<comment type="caution">
    <text evidence="19">The sequence shown here is derived from an EMBL/GenBank/DDBJ whole genome shotgun (WGS) entry which is preliminary data.</text>
</comment>
<feature type="domain" description="Nitrite/sulphite reductase 4Fe-4S" evidence="17">
    <location>
        <begin position="292"/>
        <end position="465"/>
    </location>
</feature>
<dbReference type="GO" id="GO:0050311">
    <property type="term" value="F:sulfite reductase (ferredoxin) activity"/>
    <property type="evidence" value="ECO:0007669"/>
    <property type="project" value="UniProtKB-EC"/>
</dbReference>
<dbReference type="NCBIfam" id="NF010029">
    <property type="entry name" value="PRK13504.1"/>
    <property type="match status" value="1"/>
</dbReference>
<dbReference type="GO" id="GO:0046872">
    <property type="term" value="F:metal ion binding"/>
    <property type="evidence" value="ECO:0007669"/>
    <property type="project" value="UniProtKB-KW"/>
</dbReference>
<gene>
    <name evidence="19" type="ORF">GOP47_0003146</name>
</gene>
<dbReference type="EMBL" id="JABFUD020000002">
    <property type="protein sequence ID" value="KAI5083403.1"/>
    <property type="molecule type" value="Genomic_DNA"/>
</dbReference>
<evidence type="ECO:0000256" key="11">
    <source>
        <dbReference type="ARBA" id="ARBA00022784"/>
    </source>
</evidence>
<dbReference type="AlphaFoldDB" id="A0A9D4VD58"/>
<keyword evidence="14" id="KW-0411">Iron-sulfur</keyword>
<evidence type="ECO:0000256" key="1">
    <source>
        <dbReference type="ARBA" id="ARBA00001929"/>
    </source>
</evidence>